<evidence type="ECO:0000313" key="3">
    <source>
        <dbReference type="Proteomes" id="UP000188320"/>
    </source>
</evidence>
<keyword evidence="1" id="KW-0812">Transmembrane</keyword>
<feature type="transmembrane region" description="Helical" evidence="1">
    <location>
        <begin position="20"/>
        <end position="45"/>
    </location>
</feature>
<keyword evidence="1" id="KW-0472">Membrane</keyword>
<keyword evidence="3" id="KW-1185">Reference proteome</keyword>
<dbReference type="Proteomes" id="UP000188320">
    <property type="component" value="Unassembled WGS sequence"/>
</dbReference>
<name>A0A1R1PR33_ZANCU</name>
<accession>A0A1R1PR33</accession>
<gene>
    <name evidence="2" type="ORF">AX774_g3123</name>
</gene>
<dbReference type="AlphaFoldDB" id="A0A1R1PR33"/>
<feature type="transmembrane region" description="Helical" evidence="1">
    <location>
        <begin position="98"/>
        <end position="121"/>
    </location>
</feature>
<protein>
    <submittedName>
        <fullName evidence="2">Uncharacterized protein</fullName>
    </submittedName>
</protein>
<dbReference type="EMBL" id="LSSK01000429">
    <property type="protein sequence ID" value="OMH83363.1"/>
    <property type="molecule type" value="Genomic_DNA"/>
</dbReference>
<organism evidence="2 3">
    <name type="scientific">Zancudomyces culisetae</name>
    <name type="common">Gut fungus</name>
    <name type="synonym">Smittium culisetae</name>
    <dbReference type="NCBI Taxonomy" id="1213189"/>
    <lineage>
        <taxon>Eukaryota</taxon>
        <taxon>Fungi</taxon>
        <taxon>Fungi incertae sedis</taxon>
        <taxon>Zoopagomycota</taxon>
        <taxon>Kickxellomycotina</taxon>
        <taxon>Harpellomycetes</taxon>
        <taxon>Harpellales</taxon>
        <taxon>Legeriomycetaceae</taxon>
        <taxon>Zancudomyces</taxon>
    </lineage>
</organism>
<evidence type="ECO:0000313" key="2">
    <source>
        <dbReference type="EMBL" id="OMH83363.1"/>
    </source>
</evidence>
<comment type="caution">
    <text evidence="2">The sequence shown here is derived from an EMBL/GenBank/DDBJ whole genome shotgun (WGS) entry which is preliminary data.</text>
</comment>
<reference evidence="3" key="1">
    <citation type="submission" date="2017-01" db="EMBL/GenBank/DDBJ databases">
        <authorList>
            <person name="Wang Y."/>
            <person name="White M."/>
            <person name="Kvist S."/>
            <person name="Moncalvo J.-M."/>
        </authorList>
    </citation>
    <scope>NUCLEOTIDE SEQUENCE [LARGE SCALE GENOMIC DNA]</scope>
    <source>
        <strain evidence="3">COL-18-3</strain>
    </source>
</reference>
<proteinExistence type="predicted"/>
<keyword evidence="1" id="KW-1133">Transmembrane helix</keyword>
<sequence>MIRMYAIINYNGMSTTTKTLLAILNIIVTCALSVFYGVFMFYPLFPEIDKSGAYRSMWYAGSLSFDEDGLPDNNMFGNVGIRFGNSSSKSTLTDIYEAHITFITPMFSYFWINLLAYVWLIGRKQLSPPKRFIICVTSSDILANGWLGKYLFTNCVLDCILRIYCATVWVQAEDIGCYEPDEMMIKTGYPGSEPGGFGEQFIGLIDEYKKQNLYKSPRACIS</sequence>
<evidence type="ECO:0000256" key="1">
    <source>
        <dbReference type="SAM" id="Phobius"/>
    </source>
</evidence>